<evidence type="ECO:0000313" key="4">
    <source>
        <dbReference type="Proteomes" id="UP000204221"/>
    </source>
</evidence>
<dbReference type="EMBL" id="CP022521">
    <property type="protein sequence ID" value="ASO21259.1"/>
    <property type="molecule type" value="Genomic_DNA"/>
</dbReference>
<evidence type="ECO:0000313" key="3">
    <source>
        <dbReference type="EMBL" id="ASO21259.1"/>
    </source>
</evidence>
<dbReference type="GO" id="GO:0005506">
    <property type="term" value="F:iron ion binding"/>
    <property type="evidence" value="ECO:0007669"/>
    <property type="project" value="InterPro"/>
</dbReference>
<dbReference type="KEGG" id="ahg:AHOG_18170"/>
<dbReference type="InterPro" id="IPR036396">
    <property type="entry name" value="Cyt_P450_sf"/>
</dbReference>
<accession>A0A221W6R3</accession>
<protein>
    <submittedName>
        <fullName evidence="3">Cytochrome P450 107B1</fullName>
        <ecNumber evidence="3">1.14.-.-</ecNumber>
    </submittedName>
</protein>
<gene>
    <name evidence="3" type="ORF">AHOG_18170</name>
</gene>
<keyword evidence="3" id="KW-0560">Oxidoreductase</keyword>
<dbReference type="GO" id="GO:0020037">
    <property type="term" value="F:heme binding"/>
    <property type="evidence" value="ECO:0007669"/>
    <property type="project" value="InterPro"/>
</dbReference>
<dbReference type="EC" id="1.14.-.-" evidence="3"/>
<feature type="region of interest" description="Disordered" evidence="2">
    <location>
        <begin position="426"/>
        <end position="482"/>
    </location>
</feature>
<dbReference type="PRINTS" id="PR00359">
    <property type="entry name" value="BP450"/>
</dbReference>
<dbReference type="SUPFAM" id="SSF48264">
    <property type="entry name" value="Cytochrome P450"/>
    <property type="match status" value="1"/>
</dbReference>
<dbReference type="PROSITE" id="PS00086">
    <property type="entry name" value="CYTOCHROME_P450"/>
    <property type="match status" value="1"/>
</dbReference>
<dbReference type="RefSeq" id="WP_245856303.1">
    <property type="nucleotide sequence ID" value="NZ_CP022521.1"/>
</dbReference>
<feature type="region of interest" description="Disordered" evidence="2">
    <location>
        <begin position="1"/>
        <end position="26"/>
    </location>
</feature>
<evidence type="ECO:0000256" key="2">
    <source>
        <dbReference type="SAM" id="MobiDB-lite"/>
    </source>
</evidence>
<dbReference type="InterPro" id="IPR017972">
    <property type="entry name" value="Cyt_P450_CS"/>
</dbReference>
<dbReference type="PANTHER" id="PTHR46696:SF1">
    <property type="entry name" value="CYTOCHROME P450 YJIB-RELATED"/>
    <property type="match status" value="1"/>
</dbReference>
<name>A0A221W6R3_9PSEU</name>
<proteinExistence type="inferred from homology"/>
<dbReference type="GO" id="GO:0016705">
    <property type="term" value="F:oxidoreductase activity, acting on paired donors, with incorporation or reduction of molecular oxygen"/>
    <property type="evidence" value="ECO:0007669"/>
    <property type="project" value="InterPro"/>
</dbReference>
<dbReference type="PANTHER" id="PTHR46696">
    <property type="entry name" value="P450, PUTATIVE (EUROFUNG)-RELATED"/>
    <property type="match status" value="1"/>
</dbReference>
<evidence type="ECO:0000256" key="1">
    <source>
        <dbReference type="ARBA" id="ARBA00010617"/>
    </source>
</evidence>
<keyword evidence="4" id="KW-1185">Reference proteome</keyword>
<feature type="compositionally biased region" description="Pro residues" evidence="2">
    <location>
        <begin position="426"/>
        <end position="441"/>
    </location>
</feature>
<comment type="similarity">
    <text evidence="1">Belongs to the cytochrome P450 family.</text>
</comment>
<dbReference type="AlphaFoldDB" id="A0A221W6R3"/>
<dbReference type="InterPro" id="IPR002397">
    <property type="entry name" value="Cyt_P450_B"/>
</dbReference>
<dbReference type="GO" id="GO:0004497">
    <property type="term" value="F:monooxygenase activity"/>
    <property type="evidence" value="ECO:0007669"/>
    <property type="project" value="InterPro"/>
</dbReference>
<organism evidence="3 4">
    <name type="scientific">Actinoalloteichus hoggarensis</name>
    <dbReference type="NCBI Taxonomy" id="1470176"/>
    <lineage>
        <taxon>Bacteria</taxon>
        <taxon>Bacillati</taxon>
        <taxon>Actinomycetota</taxon>
        <taxon>Actinomycetes</taxon>
        <taxon>Pseudonocardiales</taxon>
        <taxon>Pseudonocardiaceae</taxon>
        <taxon>Actinoalloteichus</taxon>
    </lineage>
</organism>
<reference evidence="3 4" key="1">
    <citation type="submission" date="2017-07" db="EMBL/GenBank/DDBJ databases">
        <title>Complete genome sequence of Actinoalloteichus hoggarensis DSM 45943, type strain of Actinoalloteichus hoggarensis.</title>
        <authorList>
            <person name="Ruckert C."/>
            <person name="Nouioui I."/>
            <person name="Willmese J."/>
            <person name="van Wezel G."/>
            <person name="Klenk H.-P."/>
            <person name="Kalinowski J."/>
            <person name="Zotchev S.B."/>
        </authorList>
    </citation>
    <scope>NUCLEOTIDE SEQUENCE [LARGE SCALE GENOMIC DNA]</scope>
    <source>
        <strain evidence="3 4">DSM 45943</strain>
    </source>
</reference>
<dbReference type="Proteomes" id="UP000204221">
    <property type="component" value="Chromosome"/>
</dbReference>
<sequence length="494" mass="52520">MTTTDPAGHAGGPPPGCPAHASAPSEQAARAAMPATAVEPTALYSAAFAADPAAVYAELRRQGSAGFVELSPGVPASLVIGYEAALAVLRDPESFPRDPRRWQQTMPPDCPVLPMMQHRRSAVFNDGDVHTRLRVAVSDSLDRIDPTTLRQYVERSADTLIDDFADRGRADLLAEYARLLPILVFNQLLDCPPQLSASLVRCLAAIFEGGAEAAEANGELGRCMLELITLRQREPGNDLLSWLIAHPTRLDTQELMDQLTMLLAGGIEPVQNLIANALRLLLSDARFAGDLSGGSLPVDDALVEILWTDPPLANFGPAYPTRNVSLPDGTVLPAGRPVVVSYAAANLDPSLASDRGTGNRAHLAWSAGPHACPGQSQARIIASLAIEKVLDRLPDVELALAEDELRWRPGPFQRALTALPVRFPPVAVPEDPGGPLPPSPLTPTDGGTGGRRATTAGVPSDGPAPTAERQAAPADGRPSRPRWMAALTRWWRGQ</sequence>
<dbReference type="Gene3D" id="1.10.630.10">
    <property type="entry name" value="Cytochrome P450"/>
    <property type="match status" value="1"/>
</dbReference>